<gene>
    <name evidence="3" type="ORF">ACFP1Z_19535</name>
</gene>
<keyword evidence="4" id="KW-1185">Reference proteome</keyword>
<name>A0ABW0Z3I9_9ACTN</name>
<dbReference type="Pfam" id="PF00550">
    <property type="entry name" value="PP-binding"/>
    <property type="match status" value="1"/>
</dbReference>
<dbReference type="EMBL" id="JBHSPB010000011">
    <property type="protein sequence ID" value="MFC5722362.1"/>
    <property type="molecule type" value="Genomic_DNA"/>
</dbReference>
<sequence length="96" mass="10325">MSTTYDRIAGILVTDLGLPEEEIGPDVVLEDLGLRSLDLVTLGVALQDELDLELEDIDPAETLGSFCVRVERKREQPCPPLPVPAAAPEERAAVGT</sequence>
<comment type="caution">
    <text evidence="3">The sequence shown here is derived from an EMBL/GenBank/DDBJ whole genome shotgun (WGS) entry which is preliminary data.</text>
</comment>
<feature type="region of interest" description="Disordered" evidence="1">
    <location>
        <begin position="76"/>
        <end position="96"/>
    </location>
</feature>
<evidence type="ECO:0000313" key="4">
    <source>
        <dbReference type="Proteomes" id="UP001596083"/>
    </source>
</evidence>
<protein>
    <submittedName>
        <fullName evidence="3">Acyl carrier protein</fullName>
    </submittedName>
</protein>
<dbReference type="InterPro" id="IPR036736">
    <property type="entry name" value="ACP-like_sf"/>
</dbReference>
<accession>A0ABW0Z3I9</accession>
<organism evidence="3 4">
    <name type="scientific">Streptomyces gamaensis</name>
    <dbReference type="NCBI Taxonomy" id="1763542"/>
    <lineage>
        <taxon>Bacteria</taxon>
        <taxon>Bacillati</taxon>
        <taxon>Actinomycetota</taxon>
        <taxon>Actinomycetes</taxon>
        <taxon>Kitasatosporales</taxon>
        <taxon>Streptomycetaceae</taxon>
        <taxon>Streptomyces</taxon>
    </lineage>
</organism>
<evidence type="ECO:0000256" key="1">
    <source>
        <dbReference type="SAM" id="MobiDB-lite"/>
    </source>
</evidence>
<dbReference type="SUPFAM" id="SSF47336">
    <property type="entry name" value="ACP-like"/>
    <property type="match status" value="1"/>
</dbReference>
<feature type="domain" description="Carrier" evidence="2">
    <location>
        <begin position="2"/>
        <end position="77"/>
    </location>
</feature>
<evidence type="ECO:0000313" key="3">
    <source>
        <dbReference type="EMBL" id="MFC5722362.1"/>
    </source>
</evidence>
<dbReference type="Proteomes" id="UP001596083">
    <property type="component" value="Unassembled WGS sequence"/>
</dbReference>
<dbReference type="PROSITE" id="PS50075">
    <property type="entry name" value="CARRIER"/>
    <property type="match status" value="1"/>
</dbReference>
<reference evidence="4" key="1">
    <citation type="journal article" date="2019" name="Int. J. Syst. Evol. Microbiol.">
        <title>The Global Catalogue of Microorganisms (GCM) 10K type strain sequencing project: providing services to taxonomists for standard genome sequencing and annotation.</title>
        <authorList>
            <consortium name="The Broad Institute Genomics Platform"/>
            <consortium name="The Broad Institute Genome Sequencing Center for Infectious Disease"/>
            <person name="Wu L."/>
            <person name="Ma J."/>
        </authorList>
    </citation>
    <scope>NUCLEOTIDE SEQUENCE [LARGE SCALE GENOMIC DNA]</scope>
    <source>
        <strain evidence="4">CGMCC 4.7304</strain>
    </source>
</reference>
<dbReference type="InterPro" id="IPR009081">
    <property type="entry name" value="PP-bd_ACP"/>
</dbReference>
<evidence type="ECO:0000259" key="2">
    <source>
        <dbReference type="PROSITE" id="PS50075"/>
    </source>
</evidence>
<proteinExistence type="predicted"/>
<dbReference type="RefSeq" id="WP_390317756.1">
    <property type="nucleotide sequence ID" value="NZ_JBHSPB010000011.1"/>
</dbReference>
<dbReference type="Gene3D" id="1.10.1200.10">
    <property type="entry name" value="ACP-like"/>
    <property type="match status" value="1"/>
</dbReference>